<dbReference type="EMBL" id="WCSB01000003">
    <property type="protein sequence ID" value="KAB4454322.1"/>
    <property type="molecule type" value="Genomic_DNA"/>
</dbReference>
<protein>
    <submittedName>
        <fullName evidence="6">HlyD family efflux transporter periplasmic adaptor subunit</fullName>
    </submittedName>
</protein>
<feature type="domain" description="AprE-like beta-barrel" evidence="5">
    <location>
        <begin position="332"/>
        <end position="416"/>
    </location>
</feature>
<dbReference type="SUPFAM" id="SSF51230">
    <property type="entry name" value="Single hybrid motif"/>
    <property type="match status" value="1"/>
</dbReference>
<evidence type="ECO:0000256" key="1">
    <source>
        <dbReference type="ARBA" id="ARBA00004167"/>
    </source>
</evidence>
<keyword evidence="4" id="KW-0472">Membrane</keyword>
<gene>
    <name evidence="6" type="ORF">GAN93_05605</name>
</gene>
<dbReference type="InterPro" id="IPR058982">
    <property type="entry name" value="Beta-barrel_AprE"/>
</dbReference>
<evidence type="ECO:0000259" key="5">
    <source>
        <dbReference type="Pfam" id="PF26002"/>
    </source>
</evidence>
<sequence>MKEAEKKKVDEIELRSEDFQEVLSDMPPWILRWGITTVATIVVILIIGSSIFKYPDTITSTITLTSSKPAANIVAKSSGKLQELYVEDNQTVQTGDYLAVIENPANTADIQYLKKFLQTYKSCPDSIDSLPMKEMNLGSCQSLYSSYYLTLSQYIQFKQIGYYQDKIDMMKNRIVRNEKHYQDVLRQKELVKKQLALTYKQYQRDSILHQKGAVSGKDLETTNNLYIGGQLSMENMLSTLENLSMQLAQMKEELLDTEYQYIDKESTLITQLKSLTIQLLTEIQAWEINYVLITPIPGKVTFTNYWIENQNILSGDIAFSVIPSSNNKLIGKALLPTERSGKVKVGQKVNIKFSNYPDNEFGIVRGIVRNISLISVKVETKNHYVVEVELPEGLTTTYGKKLPFVSEMEGQADIITDDLSLLERILLPIKKILTESL</sequence>
<proteinExistence type="predicted"/>
<keyword evidence="2" id="KW-0812">Transmembrane</keyword>
<dbReference type="Pfam" id="PF26002">
    <property type="entry name" value="Beta-barrel_AprE"/>
    <property type="match status" value="1"/>
</dbReference>
<dbReference type="Proteomes" id="UP000460317">
    <property type="component" value="Unassembled WGS sequence"/>
</dbReference>
<comment type="subcellular location">
    <subcellularLocation>
        <location evidence="1">Membrane</location>
        <topology evidence="1">Single-pass membrane protein</topology>
    </subcellularLocation>
</comment>
<evidence type="ECO:0000256" key="4">
    <source>
        <dbReference type="ARBA" id="ARBA00023136"/>
    </source>
</evidence>
<evidence type="ECO:0000313" key="6">
    <source>
        <dbReference type="EMBL" id="KAB4454322.1"/>
    </source>
</evidence>
<reference evidence="6 7" key="1">
    <citation type="journal article" date="2019" name="Nat. Med.">
        <title>A library of human gut bacterial isolates paired with longitudinal multiomics data enables mechanistic microbiome research.</title>
        <authorList>
            <person name="Poyet M."/>
            <person name="Groussin M."/>
            <person name="Gibbons S.M."/>
            <person name="Avila-Pacheco J."/>
            <person name="Jiang X."/>
            <person name="Kearney S.M."/>
            <person name="Perrotta A.R."/>
            <person name="Berdy B."/>
            <person name="Zhao S."/>
            <person name="Lieberman T.D."/>
            <person name="Swanson P.K."/>
            <person name="Smith M."/>
            <person name="Roesemann S."/>
            <person name="Alexander J.E."/>
            <person name="Rich S.A."/>
            <person name="Livny J."/>
            <person name="Vlamakis H."/>
            <person name="Clish C."/>
            <person name="Bullock K."/>
            <person name="Deik A."/>
            <person name="Scott J."/>
            <person name="Pierce K.A."/>
            <person name="Xavier R.J."/>
            <person name="Alm E.J."/>
        </authorList>
    </citation>
    <scope>NUCLEOTIDE SEQUENCE [LARGE SCALE GENOMIC DNA]</scope>
    <source>
        <strain evidence="6 7">BIOML-A165</strain>
    </source>
</reference>
<dbReference type="InterPro" id="IPR050739">
    <property type="entry name" value="MFP"/>
</dbReference>
<accession>A0A2J6A4K0</accession>
<dbReference type="GO" id="GO:0016020">
    <property type="term" value="C:membrane"/>
    <property type="evidence" value="ECO:0007669"/>
    <property type="project" value="UniProtKB-SubCell"/>
</dbReference>
<dbReference type="Gene3D" id="2.40.50.100">
    <property type="match status" value="1"/>
</dbReference>
<dbReference type="InterPro" id="IPR011053">
    <property type="entry name" value="Single_hybrid_motif"/>
</dbReference>
<name>A0A2J6A4K0_BACT4</name>
<comment type="caution">
    <text evidence="6">The sequence shown here is derived from an EMBL/GenBank/DDBJ whole genome shotgun (WGS) entry which is preliminary data.</text>
</comment>
<organism evidence="6 7">
    <name type="scientific">Bacteroides thetaiotaomicron</name>
    <dbReference type="NCBI Taxonomy" id="818"/>
    <lineage>
        <taxon>Bacteria</taxon>
        <taxon>Pseudomonadati</taxon>
        <taxon>Bacteroidota</taxon>
        <taxon>Bacteroidia</taxon>
        <taxon>Bacteroidales</taxon>
        <taxon>Bacteroidaceae</taxon>
        <taxon>Bacteroides</taxon>
    </lineage>
</organism>
<evidence type="ECO:0000256" key="2">
    <source>
        <dbReference type="ARBA" id="ARBA00022692"/>
    </source>
</evidence>
<dbReference type="PRINTS" id="PR01490">
    <property type="entry name" value="RTXTOXIND"/>
</dbReference>
<dbReference type="PANTHER" id="PTHR30386">
    <property type="entry name" value="MEMBRANE FUSION SUBUNIT OF EMRAB-TOLC MULTIDRUG EFFLUX PUMP"/>
    <property type="match status" value="1"/>
</dbReference>
<evidence type="ECO:0000313" key="7">
    <source>
        <dbReference type="Proteomes" id="UP000460317"/>
    </source>
</evidence>
<evidence type="ECO:0000256" key="3">
    <source>
        <dbReference type="ARBA" id="ARBA00022989"/>
    </source>
</evidence>
<dbReference type="PANTHER" id="PTHR30386:SF26">
    <property type="entry name" value="TRANSPORT PROTEIN COMB"/>
    <property type="match status" value="1"/>
</dbReference>
<dbReference type="Gene3D" id="2.40.30.170">
    <property type="match status" value="1"/>
</dbReference>
<dbReference type="AlphaFoldDB" id="A0A2J6A4K0"/>
<keyword evidence="3" id="KW-1133">Transmembrane helix</keyword>
<dbReference type="RefSeq" id="WP_070750822.1">
    <property type="nucleotide sequence ID" value="NZ_CAXTJI010000011.1"/>
</dbReference>